<keyword evidence="3" id="KW-1185">Reference proteome</keyword>
<proteinExistence type="predicted"/>
<feature type="compositionally biased region" description="Polar residues" evidence="1">
    <location>
        <begin position="1"/>
        <end position="15"/>
    </location>
</feature>
<accession>A0ABQ7R149</accession>
<dbReference type="EMBL" id="JAHIBW010000005">
    <property type="protein sequence ID" value="KAG7310991.1"/>
    <property type="molecule type" value="Genomic_DNA"/>
</dbReference>
<feature type="compositionally biased region" description="Basic and acidic residues" evidence="1">
    <location>
        <begin position="18"/>
        <end position="30"/>
    </location>
</feature>
<name>A0ABQ7R149_PLUXY</name>
<comment type="caution">
    <text evidence="2">The sequence shown here is derived from an EMBL/GenBank/DDBJ whole genome shotgun (WGS) entry which is preliminary data.</text>
</comment>
<dbReference type="Proteomes" id="UP000823941">
    <property type="component" value="Chromosome 5"/>
</dbReference>
<feature type="region of interest" description="Disordered" evidence="1">
    <location>
        <begin position="1"/>
        <end position="30"/>
    </location>
</feature>
<evidence type="ECO:0000313" key="3">
    <source>
        <dbReference type="Proteomes" id="UP000823941"/>
    </source>
</evidence>
<protein>
    <submittedName>
        <fullName evidence="2">Uncharacterized protein</fullName>
    </submittedName>
</protein>
<dbReference type="SUPFAM" id="SSF75704">
    <property type="entry name" value="Mitotic arrest deficient-like 1, Mad1"/>
    <property type="match status" value="1"/>
</dbReference>
<sequence length="114" mass="12892">MRKTRPSSGCCSNSMNRRKAEEIEQDRDSLKKQVKELTEKIAATKTKPTAATVGLKRNTAGKAGNLAEEKVKVLEDEIAELRKKFIEKERDCERLHTELSLTHKKPKASLIKSK</sequence>
<organism evidence="2 3">
    <name type="scientific">Plutella xylostella</name>
    <name type="common">Diamondback moth</name>
    <name type="synonym">Plutella maculipennis</name>
    <dbReference type="NCBI Taxonomy" id="51655"/>
    <lineage>
        <taxon>Eukaryota</taxon>
        <taxon>Metazoa</taxon>
        <taxon>Ecdysozoa</taxon>
        <taxon>Arthropoda</taxon>
        <taxon>Hexapoda</taxon>
        <taxon>Insecta</taxon>
        <taxon>Pterygota</taxon>
        <taxon>Neoptera</taxon>
        <taxon>Endopterygota</taxon>
        <taxon>Lepidoptera</taxon>
        <taxon>Glossata</taxon>
        <taxon>Ditrysia</taxon>
        <taxon>Yponomeutoidea</taxon>
        <taxon>Plutellidae</taxon>
        <taxon>Plutella</taxon>
    </lineage>
</organism>
<evidence type="ECO:0000256" key="1">
    <source>
        <dbReference type="SAM" id="MobiDB-lite"/>
    </source>
</evidence>
<evidence type="ECO:0000313" key="2">
    <source>
        <dbReference type="EMBL" id="KAG7310991.1"/>
    </source>
</evidence>
<gene>
    <name evidence="2" type="ORF">JYU34_003844</name>
</gene>
<reference evidence="2 3" key="1">
    <citation type="submission" date="2021-06" db="EMBL/GenBank/DDBJ databases">
        <title>A haploid diamondback moth (Plutella xylostella L.) genome assembly resolves 31 chromosomes and identifies a diamide resistance mutation.</title>
        <authorList>
            <person name="Ward C.M."/>
            <person name="Perry K.D."/>
            <person name="Baker G."/>
            <person name="Powis K."/>
            <person name="Heckel D.G."/>
            <person name="Baxter S.W."/>
        </authorList>
    </citation>
    <scope>NUCLEOTIDE SEQUENCE [LARGE SCALE GENOMIC DNA]</scope>
    <source>
        <strain evidence="2 3">LV</strain>
        <tissue evidence="2">Single pupa</tissue>
    </source>
</reference>